<sequence length="172" mass="18431">MNTPHPLAVAVPVVTVSLADDETTKAVVRHEYGSLDDAGLPGPAYTQAQARAERNLHAGIRSAYDDGVTVPCLTDPATWDADFSEGQVTREDVFRAANLCRTACPVFGLCDAYRLTNPPAHGILAGRYIKHPSEVRSPGSARRDTNRRDDWATGRDLLPTADATADMTADAA</sequence>
<feature type="compositionally biased region" description="Low complexity" evidence="1">
    <location>
        <begin position="160"/>
        <end position="172"/>
    </location>
</feature>
<reference evidence="3" key="1">
    <citation type="submission" date="2024-06" db="EMBL/GenBank/DDBJ databases">
        <title>Kribbella sp. strain HUAS MG21 genome sequences.</title>
        <authorList>
            <person name="Mo P."/>
        </authorList>
    </citation>
    <scope>NUCLEOTIDE SEQUENCE</scope>
    <source>
        <strain evidence="3">HUAS MG21</strain>
    </source>
</reference>
<dbReference type="InterPro" id="IPR034768">
    <property type="entry name" value="4FE4S_WBL"/>
</dbReference>
<feature type="region of interest" description="Disordered" evidence="1">
    <location>
        <begin position="133"/>
        <end position="172"/>
    </location>
</feature>
<proteinExistence type="predicted"/>
<dbReference type="PROSITE" id="PS51674">
    <property type="entry name" value="4FE4S_WBL"/>
    <property type="match status" value="1"/>
</dbReference>
<feature type="compositionally biased region" description="Basic and acidic residues" evidence="1">
    <location>
        <begin position="141"/>
        <end position="153"/>
    </location>
</feature>
<evidence type="ECO:0000256" key="1">
    <source>
        <dbReference type="SAM" id="MobiDB-lite"/>
    </source>
</evidence>
<dbReference type="EMBL" id="CP158165">
    <property type="protein sequence ID" value="XBV26516.1"/>
    <property type="molecule type" value="Genomic_DNA"/>
</dbReference>
<dbReference type="AlphaFoldDB" id="A0AAU7TJ38"/>
<evidence type="ECO:0000313" key="3">
    <source>
        <dbReference type="EMBL" id="XBV26516.1"/>
    </source>
</evidence>
<feature type="domain" description="4Fe-4S Wbl-type" evidence="2">
    <location>
        <begin position="71"/>
        <end position="134"/>
    </location>
</feature>
<dbReference type="RefSeq" id="WP_350279314.1">
    <property type="nucleotide sequence ID" value="NZ_CP158165.1"/>
</dbReference>
<accession>A0AAU7TJ38</accession>
<gene>
    <name evidence="3" type="ORF">ABN611_08810</name>
</gene>
<evidence type="ECO:0000259" key="2">
    <source>
        <dbReference type="PROSITE" id="PS51674"/>
    </source>
</evidence>
<name>A0AAU7TJ38_9ACTN</name>
<organism evidence="3">
    <name type="scientific">Kribbella sp. HUAS MG21</name>
    <dbReference type="NCBI Taxonomy" id="3160966"/>
    <lineage>
        <taxon>Bacteria</taxon>
        <taxon>Bacillati</taxon>
        <taxon>Actinomycetota</taxon>
        <taxon>Actinomycetes</taxon>
        <taxon>Propionibacteriales</taxon>
        <taxon>Kribbellaceae</taxon>
        <taxon>Kribbella</taxon>
    </lineage>
</organism>
<protein>
    <recommendedName>
        <fullName evidence="2">4Fe-4S Wbl-type domain-containing protein</fullName>
    </recommendedName>
</protein>